<name>A0A261F844_9BIFI</name>
<organism evidence="1 2">
    <name type="scientific">Aeriscardovia aeriphila</name>
    <dbReference type="NCBI Taxonomy" id="218139"/>
    <lineage>
        <taxon>Bacteria</taxon>
        <taxon>Bacillati</taxon>
        <taxon>Actinomycetota</taxon>
        <taxon>Actinomycetes</taxon>
        <taxon>Bifidobacteriales</taxon>
        <taxon>Bifidobacteriaceae</taxon>
        <taxon>Aeriscardovia</taxon>
    </lineage>
</organism>
<dbReference type="AlphaFoldDB" id="A0A261F844"/>
<proteinExistence type="predicted"/>
<dbReference type="EMBL" id="MWWU01000003">
    <property type="protein sequence ID" value="OZG55248.1"/>
    <property type="molecule type" value="Genomic_DNA"/>
</dbReference>
<gene>
    <name evidence="1" type="ORF">AEAE_1045</name>
</gene>
<protein>
    <submittedName>
        <fullName evidence="1">Uncharacterized protein</fullName>
    </submittedName>
</protein>
<dbReference type="Proteomes" id="UP000228976">
    <property type="component" value="Unassembled WGS sequence"/>
</dbReference>
<reference evidence="1 2" key="1">
    <citation type="journal article" date="2017" name="BMC Genomics">
        <title>Comparative genomic and phylogenomic analyses of the Bifidobacteriaceae family.</title>
        <authorList>
            <person name="Lugli G.A."/>
            <person name="Milani C."/>
            <person name="Turroni F."/>
            <person name="Duranti S."/>
            <person name="Mancabelli L."/>
            <person name="Mangifesta M."/>
            <person name="Ferrario C."/>
            <person name="Modesto M."/>
            <person name="Mattarelli P."/>
            <person name="Jiri K."/>
            <person name="van Sinderen D."/>
            <person name="Ventura M."/>
        </authorList>
    </citation>
    <scope>NUCLEOTIDE SEQUENCE [LARGE SCALE GENOMIC DNA]</scope>
    <source>
        <strain evidence="1 2">LMG 21773</strain>
    </source>
</reference>
<dbReference type="RefSeq" id="WP_094690140.1">
    <property type="nucleotide sequence ID" value="NZ_JACBYZ010000001.1"/>
</dbReference>
<sequence length="158" mass="17927">MVTDRVAEKKNGKTNSLRGVLAVLLILELMALVMAGRTSLYPQVAAAQRLAQTQQQQLGVVYLPQQSIIAMFSRRRIRITVFRYRGRIYVNANSMDDYKRVIQQSVPDNVPLDPHSIFVKWDMPEVDRIFGIPVNPETAYVSFGGTRPLVFHLAQAHM</sequence>
<evidence type="ECO:0000313" key="2">
    <source>
        <dbReference type="Proteomes" id="UP000228976"/>
    </source>
</evidence>
<evidence type="ECO:0000313" key="1">
    <source>
        <dbReference type="EMBL" id="OZG55248.1"/>
    </source>
</evidence>
<accession>A0A261F844</accession>
<comment type="caution">
    <text evidence="1">The sequence shown here is derived from an EMBL/GenBank/DDBJ whole genome shotgun (WGS) entry which is preliminary data.</text>
</comment>
<keyword evidence="2" id="KW-1185">Reference proteome</keyword>